<evidence type="ECO:0000256" key="1">
    <source>
        <dbReference type="SAM" id="Phobius"/>
    </source>
</evidence>
<proteinExistence type="predicted"/>
<dbReference type="EMBL" id="JTLV02000001">
    <property type="protein sequence ID" value="PQM31393.1"/>
    <property type="molecule type" value="Genomic_DNA"/>
</dbReference>
<feature type="transmembrane region" description="Helical" evidence="1">
    <location>
        <begin position="34"/>
        <end position="55"/>
    </location>
</feature>
<dbReference type="RefSeq" id="WP_040093540.1">
    <property type="nucleotide sequence ID" value="NZ_CM020866.1"/>
</dbReference>
<evidence type="ECO:0000313" key="2">
    <source>
        <dbReference type="EMBL" id="PQM31393.1"/>
    </source>
</evidence>
<keyword evidence="1" id="KW-0472">Membrane</keyword>
<protein>
    <submittedName>
        <fullName evidence="2">Uncharacterized protein</fullName>
    </submittedName>
</protein>
<evidence type="ECO:0000313" key="3">
    <source>
        <dbReference type="Proteomes" id="UP000031565"/>
    </source>
</evidence>
<sequence length="95" mass="10340">MINIVPVVLWQVIIFVLLNLGIIIGLFVKTLGSLYFMGANVILLGMLFFIAPLIIPSLAASLNNVLKPVLNNIPQLNRASIIVANWLAIIILYGA</sequence>
<feature type="transmembrane region" description="Helical" evidence="1">
    <location>
        <begin position="7"/>
        <end position="28"/>
    </location>
</feature>
<dbReference type="STRING" id="2138.SMSRO_v1c11590"/>
<organism evidence="2 3">
    <name type="scientific">Spiroplasma poulsonii</name>
    <dbReference type="NCBI Taxonomy" id="2138"/>
    <lineage>
        <taxon>Bacteria</taxon>
        <taxon>Bacillati</taxon>
        <taxon>Mycoplasmatota</taxon>
        <taxon>Mollicutes</taxon>
        <taxon>Entomoplasmatales</taxon>
        <taxon>Spiroplasmataceae</taxon>
        <taxon>Spiroplasma</taxon>
    </lineage>
</organism>
<dbReference type="AlphaFoldDB" id="A0A2P6FD66"/>
<feature type="transmembrane region" description="Helical" evidence="1">
    <location>
        <begin position="76"/>
        <end position="94"/>
    </location>
</feature>
<dbReference type="Proteomes" id="UP000031565">
    <property type="component" value="Unassembled WGS sequence"/>
</dbReference>
<keyword evidence="1" id="KW-1133">Transmembrane helix</keyword>
<gene>
    <name evidence="2" type="ORF">SMSRO_SF012240</name>
</gene>
<keyword evidence="1" id="KW-0812">Transmembrane</keyword>
<accession>A0A2P6FD66</accession>
<keyword evidence="3" id="KW-1185">Reference proteome</keyword>
<reference evidence="2 3" key="1">
    <citation type="journal article" date="2015" name="MBio">
        <title>Genome sequence of the Drosophila melanogaster male-killing Spiroplasma strain MSRO endosymbiont.</title>
        <authorList>
            <person name="Paredes J.C."/>
            <person name="Herren J.K."/>
            <person name="Schupfer F."/>
            <person name="Marin R."/>
            <person name="Claverol S."/>
            <person name="Kuo C.H."/>
            <person name="Lemaitre B."/>
            <person name="Beven L."/>
        </authorList>
    </citation>
    <scope>NUCLEOTIDE SEQUENCE [LARGE SCALE GENOMIC DNA]</scope>
    <source>
        <strain evidence="2 3">MSRO</strain>
    </source>
</reference>
<name>A0A2P6FD66_9MOLU</name>
<comment type="caution">
    <text evidence="2">The sequence shown here is derived from an EMBL/GenBank/DDBJ whole genome shotgun (WGS) entry which is preliminary data.</text>
</comment>